<proteinExistence type="predicted"/>
<comment type="caution">
    <text evidence="3">The sequence shown here is derived from an EMBL/GenBank/DDBJ whole genome shotgun (WGS) entry which is preliminary data.</text>
</comment>
<dbReference type="Pfam" id="PF21473">
    <property type="entry name" value="OB_Ssb-like"/>
    <property type="match status" value="1"/>
</dbReference>
<evidence type="ECO:0000313" key="3">
    <source>
        <dbReference type="EMBL" id="GJN01186.1"/>
    </source>
</evidence>
<sequence>MGEVNAFSISFSPSSSALFLGADHHGHATIARAPRRRQATPANQLCKEQCKEALKIFQDSLFSLPHQAMRIKVFFSNNGEPTRSIAEFFLHAPPPLPKSKPPPPPPLGFSSEGCRRPPPNRRPYGRGPPTTGYVRRGSVPSKPQGAPVALRKPVFTTIDQLRPQTHGHTLVACVIEARTVLDKPSPHLGRSRLAECLVGDQTGTILFTARNDQVDLVKPDTTVIFRNARIDMFKGTMRLAVDKWGRIEVTDPADFTVNQDNNMSLLEYELVNVVDEE</sequence>
<evidence type="ECO:0000256" key="1">
    <source>
        <dbReference type="SAM" id="MobiDB-lite"/>
    </source>
</evidence>
<accession>A0AAV5CST9</accession>
<name>A0AAV5CST9_ELECO</name>
<evidence type="ECO:0000313" key="4">
    <source>
        <dbReference type="Proteomes" id="UP001054889"/>
    </source>
</evidence>
<dbReference type="SUPFAM" id="SSF50249">
    <property type="entry name" value="Nucleic acid-binding proteins"/>
    <property type="match status" value="1"/>
</dbReference>
<dbReference type="AlphaFoldDB" id="A0AAV5CST9"/>
<dbReference type="InterPro" id="IPR012340">
    <property type="entry name" value="NA-bd_OB-fold"/>
</dbReference>
<dbReference type="PANTHER" id="PTHR31472">
    <property type="entry name" value="OS05G0244600 PROTEIN"/>
    <property type="match status" value="1"/>
</dbReference>
<feature type="region of interest" description="Disordered" evidence="1">
    <location>
        <begin position="91"/>
        <end position="147"/>
    </location>
</feature>
<organism evidence="3 4">
    <name type="scientific">Eleusine coracana subsp. coracana</name>
    <dbReference type="NCBI Taxonomy" id="191504"/>
    <lineage>
        <taxon>Eukaryota</taxon>
        <taxon>Viridiplantae</taxon>
        <taxon>Streptophyta</taxon>
        <taxon>Embryophyta</taxon>
        <taxon>Tracheophyta</taxon>
        <taxon>Spermatophyta</taxon>
        <taxon>Magnoliopsida</taxon>
        <taxon>Liliopsida</taxon>
        <taxon>Poales</taxon>
        <taxon>Poaceae</taxon>
        <taxon>PACMAD clade</taxon>
        <taxon>Chloridoideae</taxon>
        <taxon>Cynodonteae</taxon>
        <taxon>Eleusininae</taxon>
        <taxon>Eleusine</taxon>
    </lineage>
</organism>
<feature type="domain" description="Single-stranded DNA binding protein Ssb-like OB fold" evidence="2">
    <location>
        <begin position="161"/>
        <end position="249"/>
    </location>
</feature>
<reference evidence="3" key="1">
    <citation type="journal article" date="2018" name="DNA Res.">
        <title>Multiple hybrid de novo genome assembly of finger millet, an orphan allotetraploid crop.</title>
        <authorList>
            <person name="Hatakeyama M."/>
            <person name="Aluri S."/>
            <person name="Balachadran M.T."/>
            <person name="Sivarajan S.R."/>
            <person name="Patrignani A."/>
            <person name="Gruter S."/>
            <person name="Poveda L."/>
            <person name="Shimizu-Inatsugi R."/>
            <person name="Baeten J."/>
            <person name="Francoijs K.J."/>
            <person name="Nataraja K.N."/>
            <person name="Reddy Y.A.N."/>
            <person name="Phadnis S."/>
            <person name="Ravikumar R.L."/>
            <person name="Schlapbach R."/>
            <person name="Sreeman S.M."/>
            <person name="Shimizu K.K."/>
        </authorList>
    </citation>
    <scope>NUCLEOTIDE SEQUENCE</scope>
</reference>
<evidence type="ECO:0000259" key="2">
    <source>
        <dbReference type="Pfam" id="PF21473"/>
    </source>
</evidence>
<dbReference type="PANTHER" id="PTHR31472:SF30">
    <property type="entry name" value="OS06G0103400 PROTEIN"/>
    <property type="match status" value="1"/>
</dbReference>
<keyword evidence="4" id="KW-1185">Reference proteome</keyword>
<dbReference type="Gene3D" id="2.40.50.140">
    <property type="entry name" value="Nucleic acid-binding proteins"/>
    <property type="match status" value="1"/>
</dbReference>
<protein>
    <recommendedName>
        <fullName evidence="2">Single-stranded DNA binding protein Ssb-like OB fold domain-containing protein</fullName>
    </recommendedName>
</protein>
<dbReference type="Proteomes" id="UP001054889">
    <property type="component" value="Unassembled WGS sequence"/>
</dbReference>
<gene>
    <name evidence="3" type="primary">ga18432</name>
    <name evidence="3" type="ORF">PR202_ga18432</name>
</gene>
<reference evidence="3" key="2">
    <citation type="submission" date="2021-12" db="EMBL/GenBank/DDBJ databases">
        <title>Resequencing data analysis of finger millet.</title>
        <authorList>
            <person name="Hatakeyama M."/>
            <person name="Aluri S."/>
            <person name="Balachadran M.T."/>
            <person name="Sivarajan S.R."/>
            <person name="Poveda L."/>
            <person name="Shimizu-Inatsugi R."/>
            <person name="Schlapbach R."/>
            <person name="Sreeman S.M."/>
            <person name="Shimizu K.K."/>
        </authorList>
    </citation>
    <scope>NUCLEOTIDE SEQUENCE</scope>
</reference>
<dbReference type="EMBL" id="BQKI01000008">
    <property type="protein sequence ID" value="GJN01186.1"/>
    <property type="molecule type" value="Genomic_DNA"/>
</dbReference>
<dbReference type="CDD" id="cd04491">
    <property type="entry name" value="SoSSB_OBF"/>
    <property type="match status" value="1"/>
</dbReference>
<feature type="compositionally biased region" description="Pro residues" evidence="1">
    <location>
        <begin position="92"/>
        <end position="107"/>
    </location>
</feature>
<dbReference type="InterPro" id="IPR048970">
    <property type="entry name" value="OB_Ssb-like"/>
</dbReference>